<dbReference type="EMBL" id="LN890656">
    <property type="protein sequence ID" value="CUS06308.1"/>
    <property type="molecule type" value="Genomic_DNA"/>
</dbReference>
<gene>
    <name evidence="1" type="ORF">CFX0092_B0774</name>
</gene>
<keyword evidence="2" id="KW-1185">Reference proteome</keyword>
<reference evidence="1" key="1">
    <citation type="submission" date="2016-01" db="EMBL/GenBank/DDBJ databases">
        <authorList>
            <person name="Mcilroy J.S."/>
            <person name="Karst M S."/>
            <person name="Albertsen M."/>
        </authorList>
    </citation>
    <scope>NUCLEOTIDE SEQUENCE</scope>
    <source>
        <strain evidence="1">Cfx-K</strain>
    </source>
</reference>
<evidence type="ECO:0000313" key="1">
    <source>
        <dbReference type="EMBL" id="CUS06308.1"/>
    </source>
</evidence>
<dbReference type="KEGG" id="pbf:CFX0092_B0774"/>
<protein>
    <submittedName>
        <fullName evidence="1">Uncharacterized protein</fullName>
    </submittedName>
</protein>
<proteinExistence type="predicted"/>
<dbReference type="AlphaFoldDB" id="A0A160T9W9"/>
<sequence length="29" mass="3360">MRLVGTYFLQLGIRNYELGMKNALFIPNS</sequence>
<accession>A0A160T9W9</accession>
<dbReference type="Proteomes" id="UP000215027">
    <property type="component" value="Chromosome II"/>
</dbReference>
<name>A0A160T9W9_9CHLR</name>
<organism evidence="1 2">
    <name type="scientific">Candidatus Promineifilum breve</name>
    <dbReference type="NCBI Taxonomy" id="1806508"/>
    <lineage>
        <taxon>Bacteria</taxon>
        <taxon>Bacillati</taxon>
        <taxon>Chloroflexota</taxon>
        <taxon>Ardenticatenia</taxon>
        <taxon>Candidatus Promineifilales</taxon>
        <taxon>Candidatus Promineifilaceae</taxon>
        <taxon>Candidatus Promineifilum</taxon>
    </lineage>
</organism>
<evidence type="ECO:0000313" key="2">
    <source>
        <dbReference type="Proteomes" id="UP000215027"/>
    </source>
</evidence>